<evidence type="ECO:0000313" key="7">
    <source>
        <dbReference type="Proteomes" id="UP000064920"/>
    </source>
</evidence>
<dbReference type="KEGG" id="cmar:IMCC12053_1776"/>
<evidence type="ECO:0000256" key="2">
    <source>
        <dbReference type="ARBA" id="ARBA00022552"/>
    </source>
</evidence>
<dbReference type="GO" id="GO:0070043">
    <property type="term" value="F:rRNA (guanine-N7-)-methyltransferase activity"/>
    <property type="evidence" value="ECO:0007669"/>
    <property type="project" value="TreeGrafter"/>
</dbReference>
<evidence type="ECO:0000313" key="6">
    <source>
        <dbReference type="EMBL" id="ALI55723.1"/>
    </source>
</evidence>
<gene>
    <name evidence="6" type="ORF">IMCC12053_1776</name>
</gene>
<dbReference type="InterPro" id="IPR029063">
    <property type="entry name" value="SAM-dependent_MTases_sf"/>
</dbReference>
<dbReference type="Pfam" id="PF02527">
    <property type="entry name" value="GidB"/>
    <property type="match status" value="1"/>
</dbReference>
<dbReference type="GO" id="GO:0005829">
    <property type="term" value="C:cytosol"/>
    <property type="evidence" value="ECO:0007669"/>
    <property type="project" value="TreeGrafter"/>
</dbReference>
<keyword evidence="5" id="KW-0949">S-adenosyl-L-methionine</keyword>
<keyword evidence="1" id="KW-0963">Cytoplasm</keyword>
<evidence type="ECO:0000256" key="3">
    <source>
        <dbReference type="ARBA" id="ARBA00022603"/>
    </source>
</evidence>
<sequence length="119" mass="13142">MAPEVRFTLIEADQRKSTFLRTVLREVDVKAQVLSERVENATPQSANILTARALSSLKNLLEFSVRHLADGGSAIFPKGASFRAELEEAKKSWAFSHVEYPSVTDENAVIIKVGDIVRG</sequence>
<keyword evidence="4 6" id="KW-0808">Transferase</keyword>
<dbReference type="InterPro" id="IPR003682">
    <property type="entry name" value="rRNA_ssu_MeTfrase_G"/>
</dbReference>
<dbReference type="EMBL" id="CP012023">
    <property type="protein sequence ID" value="ALI55723.1"/>
    <property type="molecule type" value="Genomic_DNA"/>
</dbReference>
<keyword evidence="7" id="KW-1185">Reference proteome</keyword>
<name>A0A0N9ZZF1_9RHOB</name>
<evidence type="ECO:0000256" key="4">
    <source>
        <dbReference type="ARBA" id="ARBA00022679"/>
    </source>
</evidence>
<protein>
    <submittedName>
        <fullName evidence="6">rRNA small subunit 7-methylguanosine (M7G) methyltransferase GidB</fullName>
    </submittedName>
</protein>
<dbReference type="Gene3D" id="3.40.50.150">
    <property type="entry name" value="Vaccinia Virus protein VP39"/>
    <property type="match status" value="1"/>
</dbReference>
<keyword evidence="2" id="KW-0698">rRNA processing</keyword>
<dbReference type="PANTHER" id="PTHR31760:SF0">
    <property type="entry name" value="S-ADENOSYL-L-METHIONINE-DEPENDENT METHYLTRANSFERASES SUPERFAMILY PROTEIN"/>
    <property type="match status" value="1"/>
</dbReference>
<evidence type="ECO:0000256" key="1">
    <source>
        <dbReference type="ARBA" id="ARBA00022490"/>
    </source>
</evidence>
<dbReference type="AlphaFoldDB" id="A0A0N9ZZF1"/>
<proteinExistence type="predicted"/>
<evidence type="ECO:0000256" key="5">
    <source>
        <dbReference type="ARBA" id="ARBA00022691"/>
    </source>
</evidence>
<dbReference type="Proteomes" id="UP000064920">
    <property type="component" value="Chromosome"/>
</dbReference>
<keyword evidence="3 6" id="KW-0489">Methyltransferase</keyword>
<dbReference type="PANTHER" id="PTHR31760">
    <property type="entry name" value="S-ADENOSYL-L-METHIONINE-DEPENDENT METHYLTRANSFERASES SUPERFAMILY PROTEIN"/>
    <property type="match status" value="1"/>
</dbReference>
<dbReference type="STRING" id="1397108.IMCC12053_1776"/>
<dbReference type="SUPFAM" id="SSF53335">
    <property type="entry name" value="S-adenosyl-L-methionine-dependent methyltransferases"/>
    <property type="match status" value="1"/>
</dbReference>
<organism evidence="6 7">
    <name type="scientific">Celeribacter marinus</name>
    <dbReference type="NCBI Taxonomy" id="1397108"/>
    <lineage>
        <taxon>Bacteria</taxon>
        <taxon>Pseudomonadati</taxon>
        <taxon>Pseudomonadota</taxon>
        <taxon>Alphaproteobacteria</taxon>
        <taxon>Rhodobacterales</taxon>
        <taxon>Roseobacteraceae</taxon>
        <taxon>Celeribacter</taxon>
    </lineage>
</organism>
<reference evidence="7" key="1">
    <citation type="submission" date="2015-05" db="EMBL/GenBank/DDBJ databases">
        <authorList>
            <person name="Oh H.-M."/>
            <person name="Yang J.-A."/>
            <person name="Cho J.-C."/>
            <person name="Kang I."/>
        </authorList>
    </citation>
    <scope>NUCLEOTIDE SEQUENCE [LARGE SCALE GENOMIC DNA]</scope>
    <source>
        <strain evidence="7">IMCC 12053</strain>
    </source>
</reference>
<accession>A0A0N9ZZF1</accession>
<dbReference type="PATRIC" id="fig|1397108.4.peg.1813"/>